<dbReference type="NCBIfam" id="TIGR00360">
    <property type="entry name" value="ComEC_N-term"/>
    <property type="match status" value="1"/>
</dbReference>
<feature type="transmembrane region" description="Helical" evidence="6">
    <location>
        <begin position="35"/>
        <end position="51"/>
    </location>
</feature>
<gene>
    <name evidence="8" type="ORF">K4H94_03250</name>
</gene>
<evidence type="ECO:0000256" key="3">
    <source>
        <dbReference type="ARBA" id="ARBA00022692"/>
    </source>
</evidence>
<dbReference type="RefSeq" id="WP_021875265.1">
    <property type="nucleotide sequence ID" value="NZ_CP018624.1"/>
</dbReference>
<dbReference type="Proteomes" id="UP000775179">
    <property type="component" value="Unassembled WGS sequence"/>
</dbReference>
<dbReference type="InterPro" id="IPR052159">
    <property type="entry name" value="Competence_DNA_uptake"/>
</dbReference>
<feature type="transmembrane region" description="Helical" evidence="6">
    <location>
        <begin position="326"/>
        <end position="343"/>
    </location>
</feature>
<evidence type="ECO:0000259" key="7">
    <source>
        <dbReference type="Pfam" id="PF03772"/>
    </source>
</evidence>
<evidence type="ECO:0000256" key="4">
    <source>
        <dbReference type="ARBA" id="ARBA00022989"/>
    </source>
</evidence>
<evidence type="ECO:0000256" key="6">
    <source>
        <dbReference type="SAM" id="Phobius"/>
    </source>
</evidence>
<dbReference type="AlphaFoldDB" id="A0ABD4RFB9"/>
<feature type="domain" description="ComEC/Rec2-related protein" evidence="7">
    <location>
        <begin position="182"/>
        <end position="405"/>
    </location>
</feature>
<evidence type="ECO:0000256" key="1">
    <source>
        <dbReference type="ARBA" id="ARBA00004651"/>
    </source>
</evidence>
<feature type="transmembrane region" description="Helical" evidence="6">
    <location>
        <begin position="12"/>
        <end position="30"/>
    </location>
</feature>
<keyword evidence="4 6" id="KW-1133">Transmembrane helix</keyword>
<keyword evidence="5 6" id="KW-0472">Membrane</keyword>
<dbReference type="PANTHER" id="PTHR30619">
    <property type="entry name" value="DNA INTERNALIZATION/COMPETENCE PROTEIN COMEC/REC2"/>
    <property type="match status" value="1"/>
</dbReference>
<sequence>MYLDGIDQEKDHLIYIFLIFILSSVVYEIYSKYNWLAILIASCFFIMIYIYKRGRFLILISLFFTISLLNNICYFNYKPSNTEIIRVVSLNGYGAVGKIEGREVYLEGDLKELKIGERLAVKGKFTKDIKISKGNLGIYKIIDYKKIADDLISKVYKIRENIFYKIRNKLGSRRAALITSISFGYTNFLDEEDRNDMKTLGVTHVIAVSGLHMAIVYSVLMKVFGKSLTPFIAFIYVIFTGASLSTVRAYIMLLCMNLAVPLRRKYNPLAALSLAGVILLIIEPQGVFKIGFQLSFLATLGIILFNKKINKSLYKLPKYIRESLSICISAQIFTFPALLIYFQEFSLGFIIGNLLISPLITIIVILGNLLAIVSFTTEIFNYICFIAYYITDFLDYITESLINILPPITYLNENIALMYMSILISSYFYKKGFKRFIYMPLLFLVYISILIYSPIPKIKYYKEGAILLSYKGDRMLLTLKKDIDLKKIKNISLANKVYKEGKFIKIGDNTYLKSKGKDFQLNNNGKVYLLALSKQKSNSDYDIINFRRGDFDEIMIFSDKVLILD</sequence>
<comment type="caution">
    <text evidence="8">The sequence shown here is derived from an EMBL/GenBank/DDBJ whole genome shotgun (WGS) entry which is preliminary data.</text>
</comment>
<dbReference type="GO" id="GO:0005886">
    <property type="term" value="C:plasma membrane"/>
    <property type="evidence" value="ECO:0007669"/>
    <property type="project" value="UniProtKB-SubCell"/>
</dbReference>
<evidence type="ECO:0000256" key="5">
    <source>
        <dbReference type="ARBA" id="ARBA00023136"/>
    </source>
</evidence>
<dbReference type="Pfam" id="PF03772">
    <property type="entry name" value="Competence"/>
    <property type="match status" value="1"/>
</dbReference>
<accession>A0ABD4RFB9</accession>
<keyword evidence="3 6" id="KW-0812">Transmembrane</keyword>
<dbReference type="InterPro" id="IPR004477">
    <property type="entry name" value="ComEC_N"/>
</dbReference>
<keyword evidence="2" id="KW-1003">Cell membrane</keyword>
<feature type="transmembrane region" description="Helical" evidence="6">
    <location>
        <begin position="410"/>
        <end position="429"/>
    </location>
</feature>
<feature type="transmembrane region" description="Helical" evidence="6">
    <location>
        <begin position="232"/>
        <end position="254"/>
    </location>
</feature>
<feature type="transmembrane region" description="Helical" evidence="6">
    <location>
        <begin position="349"/>
        <end position="372"/>
    </location>
</feature>
<feature type="transmembrane region" description="Helical" evidence="6">
    <location>
        <begin position="200"/>
        <end position="220"/>
    </location>
</feature>
<feature type="transmembrane region" description="Helical" evidence="6">
    <location>
        <begin position="57"/>
        <end position="77"/>
    </location>
</feature>
<organism evidence="8 9">
    <name type="scientific">Clostridium chauvoei</name>
    <dbReference type="NCBI Taxonomy" id="46867"/>
    <lineage>
        <taxon>Bacteria</taxon>
        <taxon>Bacillati</taxon>
        <taxon>Bacillota</taxon>
        <taxon>Clostridia</taxon>
        <taxon>Eubacteriales</taxon>
        <taxon>Clostridiaceae</taxon>
        <taxon>Clostridium</taxon>
    </lineage>
</organism>
<feature type="transmembrane region" description="Helical" evidence="6">
    <location>
        <begin position="379"/>
        <end position="398"/>
    </location>
</feature>
<protein>
    <submittedName>
        <fullName evidence="8">ComEC/Rec2 family competence protein</fullName>
    </submittedName>
</protein>
<comment type="subcellular location">
    <subcellularLocation>
        <location evidence="1">Cell membrane</location>
        <topology evidence="1">Multi-pass membrane protein</topology>
    </subcellularLocation>
</comment>
<evidence type="ECO:0000256" key="2">
    <source>
        <dbReference type="ARBA" id="ARBA00022475"/>
    </source>
</evidence>
<feature type="transmembrane region" description="Helical" evidence="6">
    <location>
        <begin position="288"/>
        <end position="305"/>
    </location>
</feature>
<proteinExistence type="predicted"/>
<evidence type="ECO:0000313" key="8">
    <source>
        <dbReference type="EMBL" id="MBX7290067.1"/>
    </source>
</evidence>
<reference evidence="8 9" key="1">
    <citation type="submission" date="2021-08" db="EMBL/GenBank/DDBJ databases">
        <title>Genome sequence analysis of Clostridium chauvoei strains of European origin and evaluation of typing options for outbreak investigations.</title>
        <authorList>
            <person name="Abdel-Glil M."/>
            <person name="Thomas P."/>
            <person name="Seyboldt C."/>
        </authorList>
    </citation>
    <scope>NUCLEOTIDE SEQUENCE [LARGE SCALE GENOMIC DNA]</scope>
    <source>
        <strain evidence="8 9">S0260-09</strain>
    </source>
</reference>
<evidence type="ECO:0000313" key="9">
    <source>
        <dbReference type="Proteomes" id="UP000775179"/>
    </source>
</evidence>
<name>A0ABD4RFB9_9CLOT</name>
<feature type="transmembrane region" description="Helical" evidence="6">
    <location>
        <begin position="436"/>
        <end position="455"/>
    </location>
</feature>
<dbReference type="KEGG" id="cchv:BTM20_05290"/>
<feature type="transmembrane region" description="Helical" evidence="6">
    <location>
        <begin position="266"/>
        <end position="282"/>
    </location>
</feature>
<dbReference type="EMBL" id="JAIFTX010000005">
    <property type="protein sequence ID" value="MBX7290067.1"/>
    <property type="molecule type" value="Genomic_DNA"/>
</dbReference>
<dbReference type="PANTHER" id="PTHR30619:SF1">
    <property type="entry name" value="RECOMBINATION PROTEIN 2"/>
    <property type="match status" value="1"/>
</dbReference>